<dbReference type="InterPro" id="IPR019301">
    <property type="entry name" value="Flagellar_prot_FlgJ_N"/>
</dbReference>
<organism evidence="3 4">
    <name type="scientific">Sphingomonas oleivorans</name>
    <dbReference type="NCBI Taxonomy" id="1735121"/>
    <lineage>
        <taxon>Bacteria</taxon>
        <taxon>Pseudomonadati</taxon>
        <taxon>Pseudomonadota</taxon>
        <taxon>Alphaproteobacteria</taxon>
        <taxon>Sphingomonadales</taxon>
        <taxon>Sphingomonadaceae</taxon>
        <taxon>Sphingomonas</taxon>
    </lineage>
</organism>
<reference evidence="3 4" key="1">
    <citation type="submission" date="2017-09" db="EMBL/GenBank/DDBJ databases">
        <title>Sphingomonas panjinensis sp.nov., isolated from oil-contaminated soil.</title>
        <authorList>
            <person name="Wang L."/>
            <person name="Chen L."/>
        </authorList>
    </citation>
    <scope>NUCLEOTIDE SEQUENCE [LARGE SCALE GENOMIC DNA]</scope>
    <source>
        <strain evidence="3 4">FW-11</strain>
    </source>
</reference>
<evidence type="ECO:0000313" key="4">
    <source>
        <dbReference type="Proteomes" id="UP000244162"/>
    </source>
</evidence>
<dbReference type="RefSeq" id="WP_107969293.1">
    <property type="nucleotide sequence ID" value="NZ_NWBU01000016.1"/>
</dbReference>
<keyword evidence="3" id="KW-0966">Cell projection</keyword>
<protein>
    <submittedName>
        <fullName evidence="3">Flagellar biosynthesis protein FlgI</fullName>
    </submittedName>
</protein>
<dbReference type="Pfam" id="PF10135">
    <property type="entry name" value="Rod-binding"/>
    <property type="match status" value="1"/>
</dbReference>
<keyword evidence="3" id="KW-0969">Cilium</keyword>
<feature type="compositionally biased region" description="Low complexity" evidence="1">
    <location>
        <begin position="1"/>
        <end position="18"/>
    </location>
</feature>
<dbReference type="EMBL" id="NWBU01000016">
    <property type="protein sequence ID" value="PTQ08141.1"/>
    <property type="molecule type" value="Genomic_DNA"/>
</dbReference>
<feature type="region of interest" description="Disordered" evidence="1">
    <location>
        <begin position="1"/>
        <end position="23"/>
    </location>
</feature>
<dbReference type="AlphaFoldDB" id="A0A2T5FUD7"/>
<dbReference type="Proteomes" id="UP000244162">
    <property type="component" value="Unassembled WGS sequence"/>
</dbReference>
<evidence type="ECO:0000313" key="3">
    <source>
        <dbReference type="EMBL" id="PTQ08141.1"/>
    </source>
</evidence>
<dbReference type="OrthoDB" id="8481704at2"/>
<comment type="caution">
    <text evidence="3">The sequence shown here is derived from an EMBL/GenBank/DDBJ whole genome shotgun (WGS) entry which is preliminary data.</text>
</comment>
<proteinExistence type="predicted"/>
<keyword evidence="3" id="KW-0282">Flagellum</keyword>
<keyword evidence="4" id="KW-1185">Reference proteome</keyword>
<feature type="domain" description="Flagellar protein FlgJ N-terminal" evidence="2">
    <location>
        <begin position="43"/>
        <end position="89"/>
    </location>
</feature>
<accession>A0A2T5FUD7</accession>
<evidence type="ECO:0000256" key="1">
    <source>
        <dbReference type="SAM" id="MobiDB-lite"/>
    </source>
</evidence>
<gene>
    <name evidence="3" type="ORF">CLG96_15625</name>
</gene>
<evidence type="ECO:0000259" key="2">
    <source>
        <dbReference type="Pfam" id="PF10135"/>
    </source>
</evidence>
<name>A0A2T5FUD7_9SPHN</name>
<sequence>MTIGAVSSAAAAPSASPADAEKQKLRDVAKQFEAVFLRQMIGSMRSAGLGDDILGSSATDQFRDMSDARTAESMAEKGVLGIAEMLIGQFGASGTAAVRATVERKEGK</sequence>